<protein>
    <recommendedName>
        <fullName evidence="3">ATP-grasp domain-containing protein</fullName>
    </recommendedName>
</protein>
<dbReference type="STRING" id="980561.A1359_21460"/>
<dbReference type="SUPFAM" id="SSF56059">
    <property type="entry name" value="Glutathione synthetase ATP-binding domain-like"/>
    <property type="match status" value="1"/>
</dbReference>
<proteinExistence type="predicted"/>
<dbReference type="GO" id="GO:0018169">
    <property type="term" value="F:ribosomal S6-glutamic acid ligase activity"/>
    <property type="evidence" value="ECO:0007669"/>
    <property type="project" value="TreeGrafter"/>
</dbReference>
<dbReference type="GO" id="GO:0005737">
    <property type="term" value="C:cytoplasm"/>
    <property type="evidence" value="ECO:0007669"/>
    <property type="project" value="TreeGrafter"/>
</dbReference>
<dbReference type="InterPro" id="IPR040803">
    <property type="entry name" value="MfnD_preATP-grasp"/>
</dbReference>
<keyword evidence="1" id="KW-0464">Manganese</keyword>
<accession>A0A177NQC8</accession>
<keyword evidence="2" id="KW-0547">Nucleotide-binding</keyword>
<dbReference type="InterPro" id="IPR003806">
    <property type="entry name" value="ATP-grasp_PylC-type"/>
</dbReference>
<dbReference type="InterPro" id="IPR024710">
    <property type="entry name" value="MfnD"/>
</dbReference>
<gene>
    <name evidence="4" type="ORF">A1359_21460</name>
</gene>
<dbReference type="GO" id="GO:0009432">
    <property type="term" value="P:SOS response"/>
    <property type="evidence" value="ECO:0007669"/>
    <property type="project" value="TreeGrafter"/>
</dbReference>
<evidence type="ECO:0000313" key="4">
    <source>
        <dbReference type="EMBL" id="OAI20052.1"/>
    </source>
</evidence>
<dbReference type="PROSITE" id="PS50975">
    <property type="entry name" value="ATP_GRASP"/>
    <property type="match status" value="1"/>
</dbReference>
<dbReference type="GO" id="GO:0005524">
    <property type="term" value="F:ATP binding"/>
    <property type="evidence" value="ECO:0007669"/>
    <property type="project" value="UniProtKB-UniRule"/>
</dbReference>
<dbReference type="Gene3D" id="3.30.470.20">
    <property type="entry name" value="ATP-grasp fold, B domain"/>
    <property type="match status" value="1"/>
</dbReference>
<dbReference type="GO" id="GO:0046872">
    <property type="term" value="F:metal ion binding"/>
    <property type="evidence" value="ECO:0007669"/>
    <property type="project" value="InterPro"/>
</dbReference>
<dbReference type="PANTHER" id="PTHR21621:SF0">
    <property type="entry name" value="BETA-CITRYLGLUTAMATE SYNTHASE B-RELATED"/>
    <property type="match status" value="1"/>
</dbReference>
<reference evidence="4 5" key="1">
    <citation type="submission" date="2016-03" db="EMBL/GenBank/DDBJ databases">
        <authorList>
            <person name="Ploux O."/>
        </authorList>
    </citation>
    <scope>NUCLEOTIDE SEQUENCE [LARGE SCALE GENOMIC DNA]</scope>
    <source>
        <strain evidence="4 5">R-45370</strain>
    </source>
</reference>
<dbReference type="Pfam" id="PF18301">
    <property type="entry name" value="preATP-grasp_3"/>
    <property type="match status" value="1"/>
</dbReference>
<dbReference type="AlphaFoldDB" id="A0A177NQC8"/>
<organism evidence="4 5">
    <name type="scientific">Methylomonas lenta</name>
    <dbReference type="NCBI Taxonomy" id="980561"/>
    <lineage>
        <taxon>Bacteria</taxon>
        <taxon>Pseudomonadati</taxon>
        <taxon>Pseudomonadota</taxon>
        <taxon>Gammaproteobacteria</taxon>
        <taxon>Methylococcales</taxon>
        <taxon>Methylococcaceae</taxon>
        <taxon>Methylomonas</taxon>
    </lineage>
</organism>
<sequence>MKLLVFEYITGGGLVGQTLPASLVAEGRLMLQALLDDLKQIPAVQILLPLDQRCTGLTLPANVKVFPVKESDDIGQILTQLITQADLVWPIAPETDNILFKLARQIEALQKTALLSSPETVAICADKLATYRRLNAQAIPVVETLALVGWTEPPFPQSVIKPIDGVGCEDNRIIPTAEDFKSVIESLDQSKRFLIQPLLTGQAVSLSCLFKQGKAWLISCNQQQMLIQNNRFSLAACLVNVANQNQVFYQSLIQQIAQALPGLWGYIGIDLIETPDQGPLILEINPRLTTSYVGIKQASGINVAEQVIKLLDGEPDLHFFNPKPIRVVIH</sequence>
<dbReference type="Proteomes" id="UP000078476">
    <property type="component" value="Unassembled WGS sequence"/>
</dbReference>
<feature type="domain" description="ATP-grasp" evidence="3">
    <location>
        <begin position="131"/>
        <end position="312"/>
    </location>
</feature>
<dbReference type="Gene3D" id="2.30.36.100">
    <property type="match status" value="1"/>
</dbReference>
<dbReference type="PANTHER" id="PTHR21621">
    <property type="entry name" value="RIBOSOMAL PROTEIN S6 MODIFICATION PROTEIN"/>
    <property type="match status" value="1"/>
</dbReference>
<name>A0A177NQC8_9GAMM</name>
<evidence type="ECO:0000256" key="1">
    <source>
        <dbReference type="ARBA" id="ARBA00023211"/>
    </source>
</evidence>
<comment type="caution">
    <text evidence="4">The sequence shown here is derived from an EMBL/GenBank/DDBJ whole genome shotgun (WGS) entry which is preliminary data.</text>
</comment>
<dbReference type="EMBL" id="LUUI01000057">
    <property type="protein sequence ID" value="OAI20052.1"/>
    <property type="molecule type" value="Genomic_DNA"/>
</dbReference>
<evidence type="ECO:0000313" key="5">
    <source>
        <dbReference type="Proteomes" id="UP000078476"/>
    </source>
</evidence>
<evidence type="ECO:0000256" key="2">
    <source>
        <dbReference type="PROSITE-ProRule" id="PRU00409"/>
    </source>
</evidence>
<dbReference type="Pfam" id="PF02655">
    <property type="entry name" value="ATP-grasp_3"/>
    <property type="match status" value="1"/>
</dbReference>
<dbReference type="Gene3D" id="3.40.50.11770">
    <property type="match status" value="1"/>
</dbReference>
<dbReference type="RefSeq" id="WP_066978432.1">
    <property type="nucleotide sequence ID" value="NZ_LUUI01000057.1"/>
</dbReference>
<dbReference type="InterPro" id="IPR011761">
    <property type="entry name" value="ATP-grasp"/>
</dbReference>
<evidence type="ECO:0000259" key="3">
    <source>
        <dbReference type="PROSITE" id="PS50975"/>
    </source>
</evidence>
<keyword evidence="5" id="KW-1185">Reference proteome</keyword>
<dbReference type="OrthoDB" id="271331at2"/>
<keyword evidence="2" id="KW-0067">ATP-binding</keyword>
<dbReference type="PIRSF" id="PIRSF016766">
    <property type="entry name" value="UCP016766_ATPgrasp"/>
    <property type="match status" value="1"/>
</dbReference>